<keyword evidence="1" id="KW-0479">Metal-binding</keyword>
<dbReference type="PROSITE" id="PS50215">
    <property type="entry name" value="ADAM_MEPRO"/>
    <property type="match status" value="1"/>
</dbReference>
<feature type="non-terminal residue" evidence="4">
    <location>
        <position position="1"/>
    </location>
</feature>
<dbReference type="Proteomes" id="UP001519460">
    <property type="component" value="Unassembled WGS sequence"/>
</dbReference>
<evidence type="ECO:0000256" key="2">
    <source>
        <dbReference type="SAM" id="MobiDB-lite"/>
    </source>
</evidence>
<gene>
    <name evidence="4" type="ORF">BaRGS_00027865</name>
</gene>
<dbReference type="Gene3D" id="3.40.390.10">
    <property type="entry name" value="Collagenase (Catalytic Domain)"/>
    <property type="match status" value="1"/>
</dbReference>
<accession>A0ABD0K125</accession>
<evidence type="ECO:0000259" key="3">
    <source>
        <dbReference type="PROSITE" id="PS50215"/>
    </source>
</evidence>
<dbReference type="AlphaFoldDB" id="A0ABD0K125"/>
<reference evidence="4 5" key="1">
    <citation type="journal article" date="2023" name="Sci. Data">
        <title>Genome assembly of the Korean intertidal mud-creeper Batillaria attramentaria.</title>
        <authorList>
            <person name="Patra A.K."/>
            <person name="Ho P.T."/>
            <person name="Jun S."/>
            <person name="Lee S.J."/>
            <person name="Kim Y."/>
            <person name="Won Y.J."/>
        </authorList>
    </citation>
    <scope>NUCLEOTIDE SEQUENCE [LARGE SCALE GENOMIC DNA]</scope>
    <source>
        <strain evidence="4">Wonlab-2016</strain>
    </source>
</reference>
<dbReference type="PANTHER" id="PTHR11905">
    <property type="entry name" value="ADAM A DISINTEGRIN AND METALLOPROTEASE DOMAIN"/>
    <property type="match status" value="1"/>
</dbReference>
<feature type="active site" evidence="1">
    <location>
        <position position="466"/>
    </location>
</feature>
<dbReference type="SUPFAM" id="SSF55486">
    <property type="entry name" value="Metalloproteases ('zincins'), catalytic domain"/>
    <property type="match status" value="1"/>
</dbReference>
<dbReference type="InterPro" id="IPR001590">
    <property type="entry name" value="Peptidase_M12B"/>
</dbReference>
<dbReference type="EMBL" id="JACVVK020000272">
    <property type="protein sequence ID" value="KAK7480864.1"/>
    <property type="molecule type" value="Genomic_DNA"/>
</dbReference>
<name>A0ABD0K125_9CAEN</name>
<proteinExistence type="predicted"/>
<keyword evidence="5" id="KW-1185">Reference proteome</keyword>
<dbReference type="Gene3D" id="3.40.1620.60">
    <property type="match status" value="1"/>
</dbReference>
<feature type="non-terminal residue" evidence="4">
    <location>
        <position position="609"/>
    </location>
</feature>
<feature type="binding site" evidence="1">
    <location>
        <position position="475"/>
    </location>
    <ligand>
        <name>Zn(2+)</name>
        <dbReference type="ChEBI" id="CHEBI:29105"/>
        <note>catalytic</note>
    </ligand>
</feature>
<organism evidence="4 5">
    <name type="scientific">Batillaria attramentaria</name>
    <dbReference type="NCBI Taxonomy" id="370345"/>
    <lineage>
        <taxon>Eukaryota</taxon>
        <taxon>Metazoa</taxon>
        <taxon>Spiralia</taxon>
        <taxon>Lophotrochozoa</taxon>
        <taxon>Mollusca</taxon>
        <taxon>Gastropoda</taxon>
        <taxon>Caenogastropoda</taxon>
        <taxon>Sorbeoconcha</taxon>
        <taxon>Cerithioidea</taxon>
        <taxon>Batillariidae</taxon>
        <taxon>Batillaria</taxon>
    </lineage>
</organism>
<feature type="binding site" evidence="1">
    <location>
        <position position="465"/>
    </location>
    <ligand>
        <name>Zn(2+)</name>
        <dbReference type="ChEBI" id="CHEBI:29105"/>
        <note>catalytic</note>
    </ligand>
</feature>
<evidence type="ECO:0000313" key="4">
    <source>
        <dbReference type="EMBL" id="KAK7480864.1"/>
    </source>
</evidence>
<dbReference type="InterPro" id="IPR024079">
    <property type="entry name" value="MetalloPept_cat_dom_sf"/>
</dbReference>
<feature type="binding site" evidence="1">
    <location>
        <position position="469"/>
    </location>
    <ligand>
        <name>Zn(2+)</name>
        <dbReference type="ChEBI" id="CHEBI:29105"/>
        <note>catalytic</note>
    </ligand>
</feature>
<feature type="domain" description="Peptidase M12B" evidence="3">
    <location>
        <begin position="308"/>
        <end position="522"/>
    </location>
</feature>
<feature type="region of interest" description="Disordered" evidence="2">
    <location>
        <begin position="281"/>
        <end position="301"/>
    </location>
</feature>
<dbReference type="Pfam" id="PF13688">
    <property type="entry name" value="Reprolysin_5"/>
    <property type="match status" value="1"/>
</dbReference>
<evidence type="ECO:0000256" key="1">
    <source>
        <dbReference type="PROSITE-ProRule" id="PRU00276"/>
    </source>
</evidence>
<comment type="caution">
    <text evidence="1">Lacks conserved residue(s) required for the propagation of feature annotation.</text>
</comment>
<dbReference type="PANTHER" id="PTHR11905:SF159">
    <property type="entry name" value="ADAM METALLOPROTEASE"/>
    <property type="match status" value="1"/>
</dbReference>
<sequence length="609" mass="66728">TLTNEAEGTGDNVVISSVNGEGASVEPAVSQASRAHSRWLSFLEAFHCFGLWLKNQINGGRCSRTPNQDPACSVTDFEQTTFAPGGVCLKGSLPQASSNLAQRQTVDINVAAETDATLRQPAQESRTNLGTTQSLFPYIQRSSKSAFLGEKSAKESVTVSLVRHHEHPKLRNDIGESGMPDVIVTKFNFGGDDVILKLQRVPHLPVTDSGVYVDPSRMASFMVKQSDFDDFLLDGNLKHNGRQLVMKPAARRRRSVDDDNTHDVSIVTQWIDFGHDYLPSDHATRERNNQDHVGEARQKRQATGITVHTVETVFVVDNSDYRRWQARFPTNTLANLREFYTYTVNNIYSSVNQVNNAVDIKFLVKQLYVVETAANSFSEVLNANTGGGPIEGSDFLDAFRDWIPTQSARGLDQDGDHYMVFTAFDVVLNGGAAVGVARKGEVCTDNSVSVVENSFSPSVANIAAHELGHCLDASHDGEGGCNQFRQFVMTPTFVVPPQYTVAEPQNLFDFSTCSVDSFISYLDGVTCTLPAQTSATNALPSIPRGEIITNRDEQCRYIRDDATSEFCTFGPALNEICSGMLCRIPSSNPNTINCTYVLPFEGTPCGNSL</sequence>
<feature type="compositionally biased region" description="Basic and acidic residues" evidence="2">
    <location>
        <begin position="281"/>
        <end position="298"/>
    </location>
</feature>
<dbReference type="GO" id="GO:0046872">
    <property type="term" value="F:metal ion binding"/>
    <property type="evidence" value="ECO:0007669"/>
    <property type="project" value="UniProtKB-KW"/>
</dbReference>
<protein>
    <recommendedName>
        <fullName evidence="3">Peptidase M12B domain-containing protein</fullName>
    </recommendedName>
</protein>
<comment type="caution">
    <text evidence="4">The sequence shown here is derived from an EMBL/GenBank/DDBJ whole genome shotgun (WGS) entry which is preliminary data.</text>
</comment>
<keyword evidence="1" id="KW-0862">Zinc</keyword>
<evidence type="ECO:0000313" key="5">
    <source>
        <dbReference type="Proteomes" id="UP001519460"/>
    </source>
</evidence>